<feature type="transmembrane region" description="Helical" evidence="6">
    <location>
        <begin position="321"/>
        <end position="341"/>
    </location>
</feature>
<accession>A0A2N4U5Y4</accession>
<proteinExistence type="predicted"/>
<evidence type="ECO:0000256" key="4">
    <source>
        <dbReference type="ARBA" id="ARBA00022989"/>
    </source>
</evidence>
<evidence type="ECO:0000256" key="5">
    <source>
        <dbReference type="ARBA" id="ARBA00023136"/>
    </source>
</evidence>
<name>A0A2N4U5Y4_9BURK</name>
<dbReference type="GO" id="GO:0055085">
    <property type="term" value="P:transmembrane transport"/>
    <property type="evidence" value="ECO:0007669"/>
    <property type="project" value="InterPro"/>
</dbReference>
<reference evidence="7 8" key="1">
    <citation type="submission" date="2017-10" db="EMBL/GenBank/DDBJ databases">
        <title>Two draft genome sequences of Pusillimonas sp. strains isolated from a nitrate- and radionuclide-contaminated groundwater in Russia.</title>
        <authorList>
            <person name="Grouzdev D.S."/>
            <person name="Tourova T.P."/>
            <person name="Goeva M.A."/>
            <person name="Babich T.L."/>
            <person name="Sokolova D.S."/>
            <person name="Abdullin R."/>
            <person name="Poltaraus A.B."/>
            <person name="Toshchakov S.V."/>
            <person name="Nazina T.N."/>
        </authorList>
    </citation>
    <scope>NUCLEOTIDE SEQUENCE [LARGE SCALE GENOMIC DNA]</scope>
    <source>
        <strain evidence="7 8">JR1/69-3-13</strain>
    </source>
</reference>
<dbReference type="EMBL" id="PDNW01000005">
    <property type="protein sequence ID" value="PLC50432.1"/>
    <property type="molecule type" value="Genomic_DNA"/>
</dbReference>
<comment type="caution">
    <text evidence="7">The sequence shown here is derived from an EMBL/GenBank/DDBJ whole genome shotgun (WGS) entry which is preliminary data.</text>
</comment>
<evidence type="ECO:0000313" key="7">
    <source>
        <dbReference type="EMBL" id="PLC50432.1"/>
    </source>
</evidence>
<dbReference type="InterPro" id="IPR030923">
    <property type="entry name" value="LptG"/>
</dbReference>
<dbReference type="Pfam" id="PF03739">
    <property type="entry name" value="LptF_LptG"/>
    <property type="match status" value="1"/>
</dbReference>
<keyword evidence="8" id="KW-1185">Reference proteome</keyword>
<evidence type="ECO:0000256" key="6">
    <source>
        <dbReference type="SAM" id="Phobius"/>
    </source>
</evidence>
<keyword evidence="3 6" id="KW-0812">Transmembrane</keyword>
<dbReference type="OrthoDB" id="9776227at2"/>
<keyword evidence="4 6" id="KW-1133">Transmembrane helix</keyword>
<sequence>MRTARRYLASEIYRSSAVVLMALIGLFTFFALIEELDNVGSKFTLLNLFYMQALALPTRLYDLLPIGLLIGAILALAGLAQRNELVILRVSGVSGMKLLTMLWVVTIPLVLGAFLLSEVITPAAEIKSSEASLTLLGRSGGGQLNSGYWFKESDADGGTRIINIAQLKANGDVSDVTLYEFDKGQTLAAFSKAKEGRFVAGTLELREIAQTRIDASSVSALADATKPDAPLTQLQALDSRVLQTTLTPERLIARILTPERMSIFDLLDYIDYLENNRLQTERQVVALWRKVAYPFTLLVMITIAAPIGFMQTRRGGVGSKVFIGILLGVGFFMLNQLALNVGMLSKWAPWVTALVPNIGALGLALGALILMENQHNVRRFNQTRWPWSKSPA</sequence>
<protein>
    <submittedName>
        <fullName evidence="7">LPS export ABC transporter permease LptG</fullName>
    </submittedName>
</protein>
<dbReference type="PANTHER" id="PTHR33529:SF2">
    <property type="entry name" value="LIPOPOLYSACCHARIDE EXPORT SYSTEM PERMEASE PROTEIN LPTG"/>
    <property type="match status" value="1"/>
</dbReference>
<keyword evidence="2" id="KW-1003">Cell membrane</keyword>
<organism evidence="7 8">
    <name type="scientific">Pollutimonas subterranea</name>
    <dbReference type="NCBI Taxonomy" id="2045210"/>
    <lineage>
        <taxon>Bacteria</taxon>
        <taxon>Pseudomonadati</taxon>
        <taxon>Pseudomonadota</taxon>
        <taxon>Betaproteobacteria</taxon>
        <taxon>Burkholderiales</taxon>
        <taxon>Alcaligenaceae</taxon>
        <taxon>Pollutimonas</taxon>
    </lineage>
</organism>
<dbReference type="GO" id="GO:0043190">
    <property type="term" value="C:ATP-binding cassette (ABC) transporter complex"/>
    <property type="evidence" value="ECO:0007669"/>
    <property type="project" value="InterPro"/>
</dbReference>
<dbReference type="Proteomes" id="UP000234190">
    <property type="component" value="Unassembled WGS sequence"/>
</dbReference>
<feature type="transmembrane region" description="Helical" evidence="6">
    <location>
        <begin position="291"/>
        <end position="309"/>
    </location>
</feature>
<dbReference type="AlphaFoldDB" id="A0A2N4U5Y4"/>
<dbReference type="InterPro" id="IPR005495">
    <property type="entry name" value="LptG/LptF_permease"/>
</dbReference>
<dbReference type="PANTHER" id="PTHR33529">
    <property type="entry name" value="SLR0882 PROTEIN-RELATED"/>
    <property type="match status" value="1"/>
</dbReference>
<feature type="transmembrane region" description="Helical" evidence="6">
    <location>
        <begin position="60"/>
        <end position="80"/>
    </location>
</feature>
<evidence type="ECO:0000256" key="3">
    <source>
        <dbReference type="ARBA" id="ARBA00022692"/>
    </source>
</evidence>
<feature type="transmembrane region" description="Helical" evidence="6">
    <location>
        <begin position="347"/>
        <end position="370"/>
    </location>
</feature>
<dbReference type="GO" id="GO:0015920">
    <property type="term" value="P:lipopolysaccharide transport"/>
    <property type="evidence" value="ECO:0007669"/>
    <property type="project" value="TreeGrafter"/>
</dbReference>
<keyword evidence="5 6" id="KW-0472">Membrane</keyword>
<dbReference type="NCBIfam" id="TIGR04408">
    <property type="entry name" value="LptG_lptG"/>
    <property type="match status" value="1"/>
</dbReference>
<dbReference type="RefSeq" id="WP_102073533.1">
    <property type="nucleotide sequence ID" value="NZ_PDNW01000005.1"/>
</dbReference>
<evidence type="ECO:0000256" key="2">
    <source>
        <dbReference type="ARBA" id="ARBA00022475"/>
    </source>
</evidence>
<evidence type="ECO:0000256" key="1">
    <source>
        <dbReference type="ARBA" id="ARBA00004651"/>
    </source>
</evidence>
<feature type="transmembrane region" description="Helical" evidence="6">
    <location>
        <begin position="12"/>
        <end position="33"/>
    </location>
</feature>
<comment type="subcellular location">
    <subcellularLocation>
        <location evidence="1">Cell membrane</location>
        <topology evidence="1">Multi-pass membrane protein</topology>
    </subcellularLocation>
</comment>
<gene>
    <name evidence="7" type="primary">lptG</name>
    <name evidence="7" type="ORF">CR159_08250</name>
</gene>
<evidence type="ECO:0000313" key="8">
    <source>
        <dbReference type="Proteomes" id="UP000234190"/>
    </source>
</evidence>